<protein>
    <submittedName>
        <fullName evidence="1">Uncharacterized protein</fullName>
    </submittedName>
</protein>
<comment type="caution">
    <text evidence="1">The sequence shown here is derived from an EMBL/GenBank/DDBJ whole genome shotgun (WGS) entry which is preliminary data.</text>
</comment>
<gene>
    <name evidence="1" type="ORF">MLD38_008915</name>
</gene>
<name>A0ACB9RW23_9MYRT</name>
<evidence type="ECO:0000313" key="2">
    <source>
        <dbReference type="Proteomes" id="UP001057402"/>
    </source>
</evidence>
<proteinExistence type="predicted"/>
<keyword evidence="2" id="KW-1185">Reference proteome</keyword>
<sequence length="361" mass="41886">MVPGNKIAAAMPAPQHDEDKRAVAKCTMYCAHQCAVLCLFFFGLLYAFTKWIPSVNYPRDHPSDKSGWVDGYTDVLGRALADASTINRTLIITMVNRAYVEGDKPMLDLFLDSFWLGEGTRPLTNNLLIVAVDATSFDRCRFLRLHCYWLEPMTGNFEGEKLYMTRDFIELMWRRTRFLLDVLRRGYNFIFTDTDVMWLRDPLAELIPDESMDLQISVDHFNGNQWSTRNPVNTGFYMIRSNNRTISLLREWYDRRKSSGRAKEQDVLQQMVREGVLWRLGLKVRFLDTVRFSGFCNDSKDISRVATVHANCCRSIDAKLADLMVVIHDWRKFTIKSASGRGGAQEGFRWSKHEACWKSWH</sequence>
<dbReference type="Proteomes" id="UP001057402">
    <property type="component" value="Chromosome 3"/>
</dbReference>
<organism evidence="1 2">
    <name type="scientific">Melastoma candidum</name>
    <dbReference type="NCBI Taxonomy" id="119954"/>
    <lineage>
        <taxon>Eukaryota</taxon>
        <taxon>Viridiplantae</taxon>
        <taxon>Streptophyta</taxon>
        <taxon>Embryophyta</taxon>
        <taxon>Tracheophyta</taxon>
        <taxon>Spermatophyta</taxon>
        <taxon>Magnoliopsida</taxon>
        <taxon>eudicotyledons</taxon>
        <taxon>Gunneridae</taxon>
        <taxon>Pentapetalae</taxon>
        <taxon>rosids</taxon>
        <taxon>malvids</taxon>
        <taxon>Myrtales</taxon>
        <taxon>Melastomataceae</taxon>
        <taxon>Melastomatoideae</taxon>
        <taxon>Melastomateae</taxon>
        <taxon>Melastoma</taxon>
    </lineage>
</organism>
<accession>A0ACB9RW23</accession>
<dbReference type="EMBL" id="CM042882">
    <property type="protein sequence ID" value="KAI4383034.1"/>
    <property type="molecule type" value="Genomic_DNA"/>
</dbReference>
<evidence type="ECO:0000313" key="1">
    <source>
        <dbReference type="EMBL" id="KAI4383034.1"/>
    </source>
</evidence>
<reference evidence="2" key="1">
    <citation type="journal article" date="2023" name="Front. Plant Sci.">
        <title>Chromosomal-level genome assembly of Melastoma candidum provides insights into trichome evolution.</title>
        <authorList>
            <person name="Zhong Y."/>
            <person name="Wu W."/>
            <person name="Sun C."/>
            <person name="Zou P."/>
            <person name="Liu Y."/>
            <person name="Dai S."/>
            <person name="Zhou R."/>
        </authorList>
    </citation>
    <scope>NUCLEOTIDE SEQUENCE [LARGE SCALE GENOMIC DNA]</scope>
</reference>